<dbReference type="EMBL" id="QUAK01000194">
    <property type="protein sequence ID" value="RFU83598.1"/>
    <property type="molecule type" value="Genomic_DNA"/>
</dbReference>
<name>A0A372LY38_9ACTN</name>
<dbReference type="AlphaFoldDB" id="A0A372LY38"/>
<evidence type="ECO:0000313" key="2">
    <source>
        <dbReference type="Proteomes" id="UP000263094"/>
    </source>
</evidence>
<protein>
    <submittedName>
        <fullName evidence="1">Uncharacterized protein</fullName>
    </submittedName>
</protein>
<reference evidence="1 2" key="1">
    <citation type="submission" date="2018-08" db="EMBL/GenBank/DDBJ databases">
        <title>Isolation, diversity and antifungal activity of Actinobacteria from wheat.</title>
        <authorList>
            <person name="Han C."/>
        </authorList>
    </citation>
    <scope>NUCLEOTIDE SEQUENCE [LARGE SCALE GENOMIC DNA]</scope>
    <source>
        <strain evidence="1 2">NEAU-YY421</strain>
    </source>
</reference>
<proteinExistence type="predicted"/>
<gene>
    <name evidence="1" type="ORF">DY218_27205</name>
</gene>
<dbReference type="Proteomes" id="UP000263094">
    <property type="component" value="Unassembled WGS sequence"/>
</dbReference>
<sequence length="60" mass="6304">MRSGAANGVVRKTAGVYRHSYPQGGGYATADYHTKEAAERGQKRLGGTVTYINAATGKAM</sequence>
<keyword evidence="2" id="KW-1185">Reference proteome</keyword>
<accession>A0A372LY38</accession>
<evidence type="ECO:0000313" key="1">
    <source>
        <dbReference type="EMBL" id="RFU83598.1"/>
    </source>
</evidence>
<comment type="caution">
    <text evidence="1">The sequence shown here is derived from an EMBL/GenBank/DDBJ whole genome shotgun (WGS) entry which is preliminary data.</text>
</comment>
<dbReference type="RefSeq" id="WP_128558754.1">
    <property type="nucleotide sequence ID" value="NZ_QUAK01000194.1"/>
</dbReference>
<organism evidence="1 2">
    <name type="scientific">Streptomyces triticagri</name>
    <dbReference type="NCBI Taxonomy" id="2293568"/>
    <lineage>
        <taxon>Bacteria</taxon>
        <taxon>Bacillati</taxon>
        <taxon>Actinomycetota</taxon>
        <taxon>Actinomycetes</taxon>
        <taxon>Kitasatosporales</taxon>
        <taxon>Streptomycetaceae</taxon>
        <taxon>Streptomyces</taxon>
    </lineage>
</organism>